<dbReference type="EMBL" id="KF900566">
    <property type="protein sequence ID" value="AIE99574.1"/>
    <property type="molecule type" value="Genomic_DNA"/>
</dbReference>
<dbReference type="GO" id="GO:0006364">
    <property type="term" value="P:rRNA processing"/>
    <property type="evidence" value="ECO:0007669"/>
    <property type="project" value="UniProtKB-KW"/>
</dbReference>
<comment type="similarity">
    <text evidence="1">Belongs to the NOP10 family.</text>
</comment>
<dbReference type="InterPro" id="IPR036756">
    <property type="entry name" value="H/ACA_rnp_Nop10_sf"/>
</dbReference>
<name>A0A075G884_9EURY</name>
<evidence type="ECO:0000256" key="3">
    <source>
        <dbReference type="ARBA" id="ARBA00022552"/>
    </source>
</evidence>
<evidence type="ECO:0000256" key="2">
    <source>
        <dbReference type="ARBA" id="ARBA00022517"/>
    </source>
</evidence>
<proteinExistence type="inferred from homology"/>
<dbReference type="GO" id="GO:0001522">
    <property type="term" value="P:pseudouridine synthesis"/>
    <property type="evidence" value="ECO:0007669"/>
    <property type="project" value="InterPro"/>
</dbReference>
<evidence type="ECO:0000256" key="1">
    <source>
        <dbReference type="ARBA" id="ARBA00009462"/>
    </source>
</evidence>
<dbReference type="AlphaFoldDB" id="A0A075G884"/>
<evidence type="ECO:0000256" key="4">
    <source>
        <dbReference type="ARBA" id="ARBA00023274"/>
    </source>
</evidence>
<dbReference type="SUPFAM" id="SSF144210">
    <property type="entry name" value="Nop10-like SnoRNP"/>
    <property type="match status" value="1"/>
</dbReference>
<organism evidence="6">
    <name type="scientific">uncultured marine group II/III euryarchaeote KM3_113_E08</name>
    <dbReference type="NCBI Taxonomy" id="1457853"/>
    <lineage>
        <taxon>Archaea</taxon>
        <taxon>Methanobacteriati</taxon>
        <taxon>Methanobacteriota</taxon>
        <taxon>environmental samples</taxon>
    </lineage>
</organism>
<evidence type="ECO:0000313" key="6">
    <source>
        <dbReference type="EMBL" id="AIE99574.1"/>
    </source>
</evidence>
<dbReference type="InterPro" id="IPR007264">
    <property type="entry name" value="H/ACA_rnp_Nop10"/>
</dbReference>
<keyword evidence="2" id="KW-0690">Ribosome biogenesis</keyword>
<accession>A0A075G884</accession>
<dbReference type="Gene3D" id="2.20.28.40">
    <property type="entry name" value="H/ACA ribonucleoprotein complex, subunit Nop10"/>
    <property type="match status" value="1"/>
</dbReference>
<dbReference type="Pfam" id="PF04135">
    <property type="entry name" value="Nop10p"/>
    <property type="match status" value="1"/>
</dbReference>
<sequence>MARSRIQKCRDCGSYGLSTTCKKCGGVAQAAGPLKFSPQDPQAKRRREYQNVTDPKWVENLPSPKGEEE</sequence>
<keyword evidence="4" id="KW-0687">Ribonucleoprotein</keyword>
<dbReference type="GO" id="GO:0030515">
    <property type="term" value="F:snoRNA binding"/>
    <property type="evidence" value="ECO:0007669"/>
    <property type="project" value="InterPro"/>
</dbReference>
<evidence type="ECO:0000256" key="5">
    <source>
        <dbReference type="SAM" id="MobiDB-lite"/>
    </source>
</evidence>
<keyword evidence="3" id="KW-0698">rRNA processing</keyword>
<dbReference type="GO" id="GO:1990904">
    <property type="term" value="C:ribonucleoprotein complex"/>
    <property type="evidence" value="ECO:0007669"/>
    <property type="project" value="UniProtKB-KW"/>
</dbReference>
<protein>
    <submittedName>
        <fullName evidence="6">Putative Zn-ribbon RNA-binding protein</fullName>
    </submittedName>
</protein>
<reference evidence="6" key="1">
    <citation type="journal article" date="2014" name="Genome Biol. Evol.">
        <title>Pangenome evidence for extensive interdomain horizontal transfer affecting lineage core and shell genes in uncultured planktonic thaumarchaeota and euryarchaeota.</title>
        <authorList>
            <person name="Deschamps P."/>
            <person name="Zivanovic Y."/>
            <person name="Moreira D."/>
            <person name="Rodriguez-Valera F."/>
            <person name="Lopez-Garcia P."/>
        </authorList>
    </citation>
    <scope>NUCLEOTIDE SEQUENCE</scope>
</reference>
<feature type="region of interest" description="Disordered" evidence="5">
    <location>
        <begin position="32"/>
        <end position="69"/>
    </location>
</feature>